<comment type="caution">
    <text evidence="2">The sequence shown here is derived from an EMBL/GenBank/DDBJ whole genome shotgun (WGS) entry which is preliminary data.</text>
</comment>
<gene>
    <name evidence="2" type="ORF">AB6713_05590</name>
</gene>
<accession>A0ABV4HMX5</accession>
<evidence type="ECO:0000313" key="3">
    <source>
        <dbReference type="Proteomes" id="UP001566331"/>
    </source>
</evidence>
<dbReference type="Proteomes" id="UP001566331">
    <property type="component" value="Unassembled WGS sequence"/>
</dbReference>
<evidence type="ECO:0000256" key="1">
    <source>
        <dbReference type="SAM" id="SignalP"/>
    </source>
</evidence>
<reference evidence="2 3" key="1">
    <citation type="submission" date="2024-07" db="EMBL/GenBank/DDBJ databases">
        <title>Luteimonas salilacus sp. nov., isolated from the shore soil of Salt Lake in Tibet of China.</title>
        <authorList>
            <person name="Zhang X."/>
            <person name="Li A."/>
        </authorList>
    </citation>
    <scope>NUCLEOTIDE SEQUENCE [LARGE SCALE GENOMIC DNA]</scope>
    <source>
        <strain evidence="2 3">B3-2-R+30</strain>
    </source>
</reference>
<evidence type="ECO:0000313" key="2">
    <source>
        <dbReference type="EMBL" id="MEZ0474088.1"/>
    </source>
</evidence>
<name>A0ABV4HMX5_9GAMM</name>
<keyword evidence="3" id="KW-1185">Reference proteome</keyword>
<proteinExistence type="predicted"/>
<sequence length="351" mass="37814">MRAIAILTLCLPLMATANAQEGCASSGALQRYEDIRDNHISAIDELGDAEIELAKTAYGAIQSGVIKEIVRRTGAHKYGVNMLMPILGNAGNISDTLSPEPEVRLDGALGILNNIAWKFIQPLGMDDLAKSIVDGLGGLAPASPGEMQDRLNRMQLAETMKGHGCSEDTSGLPAYQDEGLDLYGMDYGACEYLDFSSMISPFDYEKERKGNVGGGDFWCDQSAFSSEDGRTVSDQGGVEVRAYRYTSVEATKAHFDELNAALGGPSLGAMGAPNIFSEESVGYTVHNEYGSEKAEGYIGIYRDLNLLVRVSAVVSADDKPLMKLPLSSASHSIAKQVFQIMWEARQSESEN</sequence>
<protein>
    <submittedName>
        <fullName evidence="2">Uncharacterized protein</fullName>
    </submittedName>
</protein>
<dbReference type="RefSeq" id="WP_370564083.1">
    <property type="nucleotide sequence ID" value="NZ_JBFWIB010000006.1"/>
</dbReference>
<keyword evidence="1" id="KW-0732">Signal</keyword>
<organism evidence="2 3">
    <name type="scientific">Luteimonas salinilitoris</name>
    <dbReference type="NCBI Taxonomy" id="3237697"/>
    <lineage>
        <taxon>Bacteria</taxon>
        <taxon>Pseudomonadati</taxon>
        <taxon>Pseudomonadota</taxon>
        <taxon>Gammaproteobacteria</taxon>
        <taxon>Lysobacterales</taxon>
        <taxon>Lysobacteraceae</taxon>
        <taxon>Luteimonas</taxon>
    </lineage>
</organism>
<feature type="signal peptide" evidence="1">
    <location>
        <begin position="1"/>
        <end position="19"/>
    </location>
</feature>
<dbReference type="EMBL" id="JBFWIC010000005">
    <property type="protein sequence ID" value="MEZ0474088.1"/>
    <property type="molecule type" value="Genomic_DNA"/>
</dbReference>
<feature type="chain" id="PRO_5047105163" evidence="1">
    <location>
        <begin position="20"/>
        <end position="351"/>
    </location>
</feature>